<feature type="chain" id="PRO_5043717859" evidence="1">
    <location>
        <begin position="19"/>
        <end position="841"/>
    </location>
</feature>
<evidence type="ECO:0000313" key="3">
    <source>
        <dbReference type="Proteomes" id="UP001153365"/>
    </source>
</evidence>
<feature type="signal peptide" evidence="1">
    <location>
        <begin position="1"/>
        <end position="18"/>
    </location>
</feature>
<dbReference type="AlphaFoldDB" id="A0AAV0AJ18"/>
<evidence type="ECO:0000313" key="2">
    <source>
        <dbReference type="EMBL" id="CAH7666741.1"/>
    </source>
</evidence>
<proteinExistence type="predicted"/>
<sequence length="841" mass="97764">MLVFSLNVLFSLATLSWSYDPEDVLKVGERDLHTQHLIHLPQAQDFALSNNELNHQSSLYPLDHQFNSGAQTELTQSSYSQYPTFQTFNCLMQSLNENRVELISESDQFDKEAGIYDSHITNNLAHPNFDSPKYGSAELFQYPNDLMRLDQHQFNQGELHGYINTSRHFFDRHEEKENYDQSTELMNFWADPLLLDNTLKVFNSPEPLLSSRWDGGCSFEEMIDIDSFDYITDSLNVLGDDIVSSKLLAQSNPQEPINRNNIVCDQVQSSENQNLNAFENQAGPETVEGFEKYLIHESHLNHPSQTSNIYENMNLLPQGDTQNNIESHNSPGHFHHLVGEVENHHIENIKKHLGLDDQTHENEILHHPSFEREAGTNSRIGEAYRDIHELIQNTDGFSSNRPLLSVHHVKETIPNFELSSTNEETAVESISSTLEETIRDKIKPFQTSNSQTWLPKRRKTNKLLTKLDSTVTNIDTMPLSKNSNEKLNSDNYSSKNEEAELERISKELHKWKKTFTMMYLFSSNKKATHESKTLDSKRKFVSADEICGKKISDLLIKDYSALDLNFFELIIGRAKKIQDRSDLETVLNFLKPIKFEIAFNEKNTFSLDSDEVNPFFFRRCKLIRFYDENLRMDSRYEEIMRDRRKIAKISEEFFFGLLIRNFESKVPDEILGRADIIDEGLKNFEISLRVTRRRKLCIAEMWLKFVGISSLIIRAFEKDGSEIQSQIRLKQKEAIETFNKIFLKADLGEINHRNPSVEQVGTQEDLSETLLTVVNAVTLVFQNSEFVWSINSSLLNKILSYWLKESYPIFYKNLSFSVKKKFWPFWRNFFFVIMKLDSLDL</sequence>
<accession>A0AAV0AJ18</accession>
<keyword evidence="1" id="KW-0732">Signal</keyword>
<dbReference type="EMBL" id="CALTRL010000147">
    <property type="protein sequence ID" value="CAH7666741.1"/>
    <property type="molecule type" value="Genomic_DNA"/>
</dbReference>
<dbReference type="Proteomes" id="UP001153365">
    <property type="component" value="Unassembled WGS sequence"/>
</dbReference>
<reference evidence="2" key="1">
    <citation type="submission" date="2022-06" db="EMBL/GenBank/DDBJ databases">
        <authorList>
            <consortium name="SYNGENTA / RWTH Aachen University"/>
        </authorList>
    </citation>
    <scope>NUCLEOTIDE SEQUENCE</scope>
</reference>
<evidence type="ECO:0000256" key="1">
    <source>
        <dbReference type="SAM" id="SignalP"/>
    </source>
</evidence>
<keyword evidence="3" id="KW-1185">Reference proteome</keyword>
<protein>
    <submittedName>
        <fullName evidence="2">Expressed protein</fullName>
    </submittedName>
</protein>
<organism evidence="2 3">
    <name type="scientific">Phakopsora pachyrhizi</name>
    <name type="common">Asian soybean rust disease fungus</name>
    <dbReference type="NCBI Taxonomy" id="170000"/>
    <lineage>
        <taxon>Eukaryota</taxon>
        <taxon>Fungi</taxon>
        <taxon>Dikarya</taxon>
        <taxon>Basidiomycota</taxon>
        <taxon>Pucciniomycotina</taxon>
        <taxon>Pucciniomycetes</taxon>
        <taxon>Pucciniales</taxon>
        <taxon>Phakopsoraceae</taxon>
        <taxon>Phakopsora</taxon>
    </lineage>
</organism>
<comment type="caution">
    <text evidence="2">The sequence shown here is derived from an EMBL/GenBank/DDBJ whole genome shotgun (WGS) entry which is preliminary data.</text>
</comment>
<name>A0AAV0AJ18_PHAPC</name>
<gene>
    <name evidence="2" type="ORF">PPACK8108_LOCUS1093</name>
</gene>